<keyword evidence="5" id="KW-0325">Glycoprotein</keyword>
<keyword evidence="4" id="KW-1015">Disulfide bond</keyword>
<dbReference type="PANTHER" id="PTHR23301">
    <property type="entry name" value="CHITIN BINDING PERITROPHIN-A"/>
    <property type="match status" value="1"/>
</dbReference>
<dbReference type="SUPFAM" id="SSF57625">
    <property type="entry name" value="Invertebrate chitin-binding proteins"/>
    <property type="match status" value="14"/>
</dbReference>
<dbReference type="GO" id="GO:0005576">
    <property type="term" value="C:extracellular region"/>
    <property type="evidence" value="ECO:0007669"/>
    <property type="project" value="InterPro"/>
</dbReference>
<feature type="domain" description="Chitin-binding type-2" evidence="8">
    <location>
        <begin position="1545"/>
        <end position="1602"/>
    </location>
</feature>
<dbReference type="InterPro" id="IPR051940">
    <property type="entry name" value="Chitin_bind-dev_reg"/>
</dbReference>
<accession>A0A915DUS1</accession>
<feature type="domain" description="Chitin-binding type-2" evidence="8">
    <location>
        <begin position="275"/>
        <end position="334"/>
    </location>
</feature>
<keyword evidence="9" id="KW-1185">Reference proteome</keyword>
<feature type="compositionally biased region" description="Polar residues" evidence="6">
    <location>
        <begin position="1115"/>
        <end position="1131"/>
    </location>
</feature>
<dbReference type="InterPro" id="IPR036508">
    <property type="entry name" value="Chitin-bd_dom_sf"/>
</dbReference>
<feature type="compositionally biased region" description="Polar residues" evidence="6">
    <location>
        <begin position="578"/>
        <end position="587"/>
    </location>
</feature>
<evidence type="ECO:0000256" key="1">
    <source>
        <dbReference type="ARBA" id="ARBA00022669"/>
    </source>
</evidence>
<feature type="domain" description="Chitin-binding type-2" evidence="8">
    <location>
        <begin position="828"/>
        <end position="882"/>
    </location>
</feature>
<feature type="compositionally biased region" description="Low complexity" evidence="6">
    <location>
        <begin position="1250"/>
        <end position="1263"/>
    </location>
</feature>
<feature type="region of interest" description="Disordered" evidence="6">
    <location>
        <begin position="1250"/>
        <end position="1272"/>
    </location>
</feature>
<evidence type="ECO:0000259" key="8">
    <source>
        <dbReference type="PROSITE" id="PS50940"/>
    </source>
</evidence>
<dbReference type="InterPro" id="IPR002557">
    <property type="entry name" value="Chitin-bd_dom"/>
</dbReference>
<dbReference type="PROSITE" id="PS50940">
    <property type="entry name" value="CHIT_BIND_II"/>
    <property type="match status" value="14"/>
</dbReference>
<feature type="domain" description="Chitin-binding type-2" evidence="8">
    <location>
        <begin position="715"/>
        <end position="769"/>
    </location>
</feature>
<feature type="domain" description="Chitin-binding type-2" evidence="8">
    <location>
        <begin position="601"/>
        <end position="655"/>
    </location>
</feature>
<feature type="compositionally biased region" description="Low complexity" evidence="6">
    <location>
        <begin position="1005"/>
        <end position="1043"/>
    </location>
</feature>
<feature type="compositionally biased region" description="Polar residues" evidence="6">
    <location>
        <begin position="232"/>
        <end position="247"/>
    </location>
</feature>
<dbReference type="GO" id="GO:0008061">
    <property type="term" value="F:chitin binding"/>
    <property type="evidence" value="ECO:0007669"/>
    <property type="project" value="UniProtKB-KW"/>
</dbReference>
<feature type="region of interest" description="Disordered" evidence="6">
    <location>
        <begin position="1109"/>
        <end position="1144"/>
    </location>
</feature>
<evidence type="ECO:0000313" key="9">
    <source>
        <dbReference type="Proteomes" id="UP000887574"/>
    </source>
</evidence>
<feature type="region of interest" description="Disordered" evidence="6">
    <location>
        <begin position="1005"/>
        <end position="1053"/>
    </location>
</feature>
<evidence type="ECO:0000313" key="10">
    <source>
        <dbReference type="WBParaSite" id="jg23167"/>
    </source>
</evidence>
<feature type="signal peptide" evidence="7">
    <location>
        <begin position="1"/>
        <end position="25"/>
    </location>
</feature>
<evidence type="ECO:0000256" key="5">
    <source>
        <dbReference type="ARBA" id="ARBA00023180"/>
    </source>
</evidence>
<feature type="domain" description="Chitin-binding type-2" evidence="8">
    <location>
        <begin position="1050"/>
        <end position="1106"/>
    </location>
</feature>
<feature type="domain" description="Chitin-binding type-2" evidence="8">
    <location>
        <begin position="1367"/>
        <end position="1423"/>
    </location>
</feature>
<evidence type="ECO:0000256" key="7">
    <source>
        <dbReference type="SAM" id="SignalP"/>
    </source>
</evidence>
<evidence type="ECO:0000256" key="6">
    <source>
        <dbReference type="SAM" id="MobiDB-lite"/>
    </source>
</evidence>
<dbReference type="Gene3D" id="2.170.140.10">
    <property type="entry name" value="Chitin binding domain"/>
    <property type="match status" value="8"/>
</dbReference>
<feature type="domain" description="Chitin-binding type-2" evidence="8">
    <location>
        <begin position="905"/>
        <end position="959"/>
    </location>
</feature>
<organism evidence="9 10">
    <name type="scientific">Ditylenchus dipsaci</name>
    <dbReference type="NCBI Taxonomy" id="166011"/>
    <lineage>
        <taxon>Eukaryota</taxon>
        <taxon>Metazoa</taxon>
        <taxon>Ecdysozoa</taxon>
        <taxon>Nematoda</taxon>
        <taxon>Chromadorea</taxon>
        <taxon>Rhabditida</taxon>
        <taxon>Tylenchina</taxon>
        <taxon>Tylenchomorpha</taxon>
        <taxon>Sphaerularioidea</taxon>
        <taxon>Anguinidae</taxon>
        <taxon>Anguininae</taxon>
        <taxon>Ditylenchus</taxon>
    </lineage>
</organism>
<feature type="domain" description="Chitin-binding type-2" evidence="8">
    <location>
        <begin position="508"/>
        <end position="562"/>
    </location>
</feature>
<dbReference type="WBParaSite" id="jg23167">
    <property type="protein sequence ID" value="jg23167"/>
    <property type="gene ID" value="jg23167"/>
</dbReference>
<feature type="region of interest" description="Disordered" evidence="6">
    <location>
        <begin position="169"/>
        <end position="255"/>
    </location>
</feature>
<feature type="domain" description="Chitin-binding type-2" evidence="8">
    <location>
        <begin position="106"/>
        <end position="160"/>
    </location>
</feature>
<feature type="domain" description="Chitin-binding type-2" evidence="8">
    <location>
        <begin position="355"/>
        <end position="409"/>
    </location>
</feature>
<proteinExistence type="predicted"/>
<feature type="domain" description="Chitin-binding type-2" evidence="8">
    <location>
        <begin position="1278"/>
        <end position="1336"/>
    </location>
</feature>
<sequence>MIKWQKAFLWALVSLVVLFTSSASAALDGTRDPQFRRRINCAKLKDGNYVFGCSRFYSICTNGHEHPMNCVEGLVLNPSNDQCNAPRDVTICKKSGDANLYRSKDPFTCAGRVDGNYEAQICSSFYYQCLGGQQFERPCPQGLAYIPKQNVCDFMDTCKREAASRQTTANLEIVDPNKGNADPNAANANANLNRRSGNNNYRPPGAAVPNGYTAAAPSPVYQQQPAPVKQLASPQEATVQNNSPTPVAQQAPPPAQSHVYWGSGSDQNNANPVPVFDCSGKQDGVYMKDYSACTNTFYKCSNGNGFRYLCPVNLFYNVENNQCNHNQHVVACGGQAPTTTAAPSLDYTATRKPVAFDCAGRPDGYYQTELCSPVFFSCIGGMDSQINCPAGTVFDISSMICNYPSQCGQPRTTPALQMQSQVINQGNIDYYRQRKSQQSQQYQESPQQAPVPVYQRLQQTAQVVQPVYQPPQQYLVSQAGSQVAQQQASLPSYQPLQQAPSIVAQSPSFDCSGKQDGYYYKKPCTASFVICSAGQLSTETCPGNLVFDPSVAYCQYPDVCGQPSATTTTVASPPQQQRNSSQMVYSQQAGSASTAPKSISIFDCSGLPDGYNYKKACTDTFYTCASGHTIELQCPTSLVFDPTTTRCEFQNMCGKTKQLQQPVQVPPVAPTSAPQTYYTVPSAAYTTLTNTTPVPAAAQTYYASTPVSAQQPVTDLNCAGRPDGYYWKHQCTASYYFCNAGQSQAMQCPSGLVFDTVNMQCDYASQCGKPVTTTTTLSPQTTTTVAAPQQSQQQVGYQQQQQTVQKSTQQQTYQQREYQPQQGQHAKNFTCNGRIDGYYIKKSCTTPYFSCVGGVANKLDCPAGLVFDVSTSNCEYPDQCGKATTTTTAASPVAANPTPSPTPVNYDCSGKADGLYTQAACQNQYVSCVNGQAYQYDCPSQLVFNGQTGSCDYLNNCQSSNSSQASPPTTVPTATQSYPRKPYQAAIPVANNKIAPSAYSQQTISSSTQQSSVQQPTSGNVYDSQSSVSQPQQQAAATVATTQPPVPASEFDCSKRETGYYSKGCSSSYYSCNSGITYALQCPSQLMYNQKAAACDHSANVPECGAKRVAEEPAQQPSTQTNTYAQESTTRTNTYAQQSTTQTNSYTQQNGQQQQVPAIQQVTMPFIANCGKLTTGTHGSAPCSVKYLTCWNGEKSEGTCFDNLVFNPLNGKCDYPINVKGCAQYSAAGPVSSQVSYGINSVITTTSQASTTSNSYSNSAYSTKPQPQGQMEPRAIPPNVCQQNHKTDGYISNGCSENFFHCTEGVTHQLKCPATLFYDLSTGNCDYKESVPACGGKRTALPANPPVQMLPSQPSTGQPSASVSSSEFDCSKQPSGYFSKGCSSRYYGCHSGTAYLFHCPSGLKYAQQTGACDFNANVPECGKPVQQQAQQQVLPQVQSQIQQQPTSDYAVPQQPVQQQIQQQPIGGYAVQQQAPQRAKQEVQSQVLQQVQQPEYIPKYAGQQIKEKVFAPPQPQAVQIAQQQQPQPSTRRVGQNTVDYAVAGHGDPCASLAPGTYARPCSPHYFQCTHNQKTVELVCPEGNVFDVQRGNCTPEAHVTSCLSSGSASNSEMRVY</sequence>
<reference evidence="10" key="1">
    <citation type="submission" date="2022-11" db="UniProtKB">
        <authorList>
            <consortium name="WormBaseParasite"/>
        </authorList>
    </citation>
    <scope>IDENTIFICATION</scope>
</reference>
<feature type="domain" description="Chitin-binding type-2" evidence="8">
    <location>
        <begin position="1167"/>
        <end position="1224"/>
    </location>
</feature>
<feature type="compositionally biased region" description="Low complexity" evidence="6">
    <location>
        <begin position="1132"/>
        <end position="1144"/>
    </location>
</feature>
<dbReference type="Proteomes" id="UP000887574">
    <property type="component" value="Unplaced"/>
</dbReference>
<feature type="region of interest" description="Disordered" evidence="6">
    <location>
        <begin position="565"/>
        <end position="587"/>
    </location>
</feature>
<name>A0A915DUS1_9BILA</name>
<dbReference type="Pfam" id="PF01607">
    <property type="entry name" value="CBM_14"/>
    <property type="match status" value="14"/>
</dbReference>
<feature type="chain" id="PRO_5037448437" evidence="7">
    <location>
        <begin position="26"/>
        <end position="1614"/>
    </location>
</feature>
<evidence type="ECO:0000256" key="2">
    <source>
        <dbReference type="ARBA" id="ARBA00022729"/>
    </source>
</evidence>
<feature type="compositionally biased region" description="Low complexity" evidence="6">
    <location>
        <begin position="565"/>
        <end position="577"/>
    </location>
</feature>
<keyword evidence="2 7" id="KW-0732">Signal</keyword>
<protein>
    <submittedName>
        <fullName evidence="10">Chitin-binding type-2 domain-containing protein</fullName>
    </submittedName>
</protein>
<keyword evidence="3" id="KW-0677">Repeat</keyword>
<evidence type="ECO:0000256" key="3">
    <source>
        <dbReference type="ARBA" id="ARBA00022737"/>
    </source>
</evidence>
<dbReference type="Gene3D" id="3.20.20.80">
    <property type="entry name" value="Glycosidases"/>
    <property type="match status" value="5"/>
</dbReference>
<dbReference type="PANTHER" id="PTHR23301:SF0">
    <property type="entry name" value="CHITIN-BINDING TYPE-2 DOMAIN-CONTAINING PROTEIN-RELATED"/>
    <property type="match status" value="1"/>
</dbReference>
<dbReference type="SMART" id="SM00494">
    <property type="entry name" value="ChtBD2"/>
    <property type="match status" value="14"/>
</dbReference>
<feature type="domain" description="Chitin-binding type-2" evidence="8">
    <location>
        <begin position="38"/>
        <end position="94"/>
    </location>
</feature>
<feature type="compositionally biased region" description="Low complexity" evidence="6">
    <location>
        <begin position="176"/>
        <end position="200"/>
    </location>
</feature>
<keyword evidence="1" id="KW-0147">Chitin-binding</keyword>
<evidence type="ECO:0000256" key="4">
    <source>
        <dbReference type="ARBA" id="ARBA00023157"/>
    </source>
</evidence>